<name>A0A7C8HEJ2_9FIRM</name>
<dbReference type="EMBL" id="WSLF01000006">
    <property type="protein sequence ID" value="KAE9634116.1"/>
    <property type="molecule type" value="Genomic_DNA"/>
</dbReference>
<proteinExistence type="predicted"/>
<organism evidence="1 2">
    <name type="scientific">Defluviitalea raffinosedens</name>
    <dbReference type="NCBI Taxonomy" id="1450156"/>
    <lineage>
        <taxon>Bacteria</taxon>
        <taxon>Bacillati</taxon>
        <taxon>Bacillota</taxon>
        <taxon>Clostridia</taxon>
        <taxon>Lachnospirales</taxon>
        <taxon>Defluviitaleaceae</taxon>
        <taxon>Defluviitalea</taxon>
    </lineage>
</organism>
<keyword evidence="2" id="KW-1185">Reference proteome</keyword>
<protein>
    <submittedName>
        <fullName evidence="1">Uncharacterized protein</fullName>
    </submittedName>
</protein>
<reference evidence="1 2" key="1">
    <citation type="submission" date="2019-12" db="EMBL/GenBank/DDBJ databases">
        <title>Defluviitalea raffinosedens, isolated from a biogas fermenter, genome sequencing and characterization.</title>
        <authorList>
            <person name="Rettenmaier R."/>
            <person name="Schneider M."/>
            <person name="Neuhaus K."/>
            <person name="Liebl W."/>
            <person name="Zverlov V."/>
        </authorList>
    </citation>
    <scope>NUCLEOTIDE SEQUENCE [LARGE SCALE GENOMIC DNA]</scope>
    <source>
        <strain evidence="1 2">249c-K6</strain>
    </source>
</reference>
<comment type="caution">
    <text evidence="1">The sequence shown here is derived from an EMBL/GenBank/DDBJ whole genome shotgun (WGS) entry which is preliminary data.</text>
</comment>
<evidence type="ECO:0000313" key="1">
    <source>
        <dbReference type="EMBL" id="KAE9634116.1"/>
    </source>
</evidence>
<dbReference type="AlphaFoldDB" id="A0A7C8HEJ2"/>
<dbReference type="Proteomes" id="UP000483018">
    <property type="component" value="Unassembled WGS sequence"/>
</dbReference>
<evidence type="ECO:0000313" key="2">
    <source>
        <dbReference type="Proteomes" id="UP000483018"/>
    </source>
</evidence>
<dbReference type="RefSeq" id="WP_158740400.1">
    <property type="nucleotide sequence ID" value="NZ_JAFBEP010000021.1"/>
</dbReference>
<gene>
    <name evidence="1" type="ORF">GND95_08345</name>
</gene>
<sequence length="157" mass="19165">MTKNNNLDCLIDYLVEKYSEIYKDKYLVEKYKLTIQPEEIIEQIDLFKNIKNQKSKNKRNKSNENKKKKEIRDFIKTIDSEEKLYEYYRLHLLKYYDKSRDKQESTAVLNEYSKEELKYLYSIIFKVPLKKSTKKADILWAIKSYFDNKARVDSMRL</sequence>
<accession>A0A7C8HEJ2</accession>